<organism evidence="1 2">
    <name type="scientific">Actinocorallia herbida</name>
    <dbReference type="NCBI Taxonomy" id="58109"/>
    <lineage>
        <taxon>Bacteria</taxon>
        <taxon>Bacillati</taxon>
        <taxon>Actinomycetota</taxon>
        <taxon>Actinomycetes</taxon>
        <taxon>Streptosporangiales</taxon>
        <taxon>Thermomonosporaceae</taxon>
        <taxon>Actinocorallia</taxon>
    </lineage>
</organism>
<proteinExistence type="predicted"/>
<comment type="caution">
    <text evidence="1">The sequence shown here is derived from an EMBL/GenBank/DDBJ whole genome shotgun (WGS) entry which is preliminary data.</text>
</comment>
<name>A0A3N1CPV0_9ACTN</name>
<dbReference type="SUPFAM" id="SSF52540">
    <property type="entry name" value="P-loop containing nucleoside triphosphate hydrolases"/>
    <property type="match status" value="1"/>
</dbReference>
<evidence type="ECO:0000313" key="1">
    <source>
        <dbReference type="EMBL" id="ROO83339.1"/>
    </source>
</evidence>
<accession>A0A3N1CPV0</accession>
<evidence type="ECO:0000313" key="2">
    <source>
        <dbReference type="Proteomes" id="UP000272400"/>
    </source>
</evidence>
<dbReference type="InterPro" id="IPR027417">
    <property type="entry name" value="P-loop_NTPase"/>
</dbReference>
<dbReference type="OrthoDB" id="4051290at2"/>
<gene>
    <name evidence="1" type="ORF">EDD29_0839</name>
</gene>
<dbReference type="EMBL" id="RJKE01000001">
    <property type="protein sequence ID" value="ROO83339.1"/>
    <property type="molecule type" value="Genomic_DNA"/>
</dbReference>
<dbReference type="AlphaFoldDB" id="A0A3N1CPV0"/>
<keyword evidence="2" id="KW-1185">Reference proteome</keyword>
<protein>
    <submittedName>
        <fullName evidence="1">Uncharacterized protein</fullName>
    </submittedName>
</protein>
<dbReference type="Proteomes" id="UP000272400">
    <property type="component" value="Unassembled WGS sequence"/>
</dbReference>
<sequence>MAEAPGGQQRPHKAGIVMWGAPACGKTTFLAALSIALGRRNVGWKVIGADTPSTNALVNFTTKLTKDRVFPKASDLVIEQYRWRLVGERTVRSWKRFLRAETQEVRLALDLADLGGEGYSSTLVSPPKGLIDNLVNGGGIIFLFDPVREFEEGDSFTHFFGVLSHLAQHVMENSDLVGGRLPHHLAVVITKFDEPRVLETADKLDLIQFDPDDPQDFPRVGTEDAKQLFTELCRISATGDAEMVLNSIEQYFLPDRTRYFVTSAIGFHVDKDTGTFDAEDFQNDMVDAQGFKRIRGAVNPINVLEPLSWLGERLTSGKGT</sequence>
<reference evidence="1 2" key="1">
    <citation type="submission" date="2018-11" db="EMBL/GenBank/DDBJ databases">
        <title>Sequencing the genomes of 1000 actinobacteria strains.</title>
        <authorList>
            <person name="Klenk H.-P."/>
        </authorList>
    </citation>
    <scope>NUCLEOTIDE SEQUENCE [LARGE SCALE GENOMIC DNA]</scope>
    <source>
        <strain evidence="1 2">DSM 44254</strain>
    </source>
</reference>
<dbReference type="RefSeq" id="WP_123662433.1">
    <property type="nucleotide sequence ID" value="NZ_RJKE01000001.1"/>
</dbReference>